<gene>
    <name evidence="9" type="primary">lnt</name>
    <name evidence="11" type="ORF">SAMN02745752_00084</name>
</gene>
<dbReference type="CDD" id="cd07571">
    <property type="entry name" value="ALP_N-acyl_transferase"/>
    <property type="match status" value="1"/>
</dbReference>
<feature type="transmembrane region" description="Helical" evidence="9">
    <location>
        <begin position="122"/>
        <end position="147"/>
    </location>
</feature>
<proteinExistence type="inferred from homology"/>
<reference evidence="11 12" key="1">
    <citation type="submission" date="2016-11" db="EMBL/GenBank/DDBJ databases">
        <authorList>
            <person name="Jaros S."/>
            <person name="Januszkiewicz K."/>
            <person name="Wedrychowicz H."/>
        </authorList>
    </citation>
    <scope>NUCLEOTIDE SEQUENCE [LARGE SCALE GENOMIC DNA]</scope>
    <source>
        <strain evidence="11 12">DSM 21637</strain>
    </source>
</reference>
<keyword evidence="12" id="KW-1185">Reference proteome</keyword>
<feature type="domain" description="CN hydrolase" evidence="10">
    <location>
        <begin position="231"/>
        <end position="468"/>
    </location>
</feature>
<dbReference type="InterPro" id="IPR003010">
    <property type="entry name" value="C-N_Hydrolase"/>
</dbReference>
<keyword evidence="6 9" id="KW-1133">Transmembrane helix</keyword>
<name>A0A1K1TDE4_9GAMM</name>
<dbReference type="InterPro" id="IPR004563">
    <property type="entry name" value="Apolipo_AcylTrfase"/>
</dbReference>
<evidence type="ECO:0000256" key="3">
    <source>
        <dbReference type="ARBA" id="ARBA00022475"/>
    </source>
</evidence>
<dbReference type="PROSITE" id="PS50263">
    <property type="entry name" value="CN_HYDROLASE"/>
    <property type="match status" value="1"/>
</dbReference>
<evidence type="ECO:0000256" key="5">
    <source>
        <dbReference type="ARBA" id="ARBA00022692"/>
    </source>
</evidence>
<evidence type="ECO:0000256" key="8">
    <source>
        <dbReference type="ARBA" id="ARBA00023315"/>
    </source>
</evidence>
<comment type="function">
    <text evidence="9">Catalyzes the phospholipid dependent N-acylation of the N-terminal cysteine of apolipoprotein, the last step in lipoprotein maturation.</text>
</comment>
<comment type="subcellular location">
    <subcellularLocation>
        <location evidence="1 9">Cell membrane</location>
        <topology evidence="1 9">Multi-pass membrane protein</topology>
    </subcellularLocation>
</comment>
<dbReference type="GO" id="GO:0016410">
    <property type="term" value="F:N-acyltransferase activity"/>
    <property type="evidence" value="ECO:0007669"/>
    <property type="project" value="UniProtKB-UniRule"/>
</dbReference>
<evidence type="ECO:0000256" key="1">
    <source>
        <dbReference type="ARBA" id="ARBA00004651"/>
    </source>
</evidence>
<feature type="transmembrane region" description="Helical" evidence="9">
    <location>
        <begin position="195"/>
        <end position="213"/>
    </location>
</feature>
<dbReference type="Pfam" id="PF00795">
    <property type="entry name" value="CN_hydrolase"/>
    <property type="match status" value="1"/>
</dbReference>
<evidence type="ECO:0000256" key="6">
    <source>
        <dbReference type="ARBA" id="ARBA00022989"/>
    </source>
</evidence>
<comment type="pathway">
    <text evidence="9">Protein modification; lipoprotein biosynthesis (N-acyl transfer).</text>
</comment>
<dbReference type="HAMAP" id="MF_01148">
    <property type="entry name" value="Lnt"/>
    <property type="match status" value="1"/>
</dbReference>
<dbReference type="RefSeq" id="WP_245770362.1">
    <property type="nucleotide sequence ID" value="NZ_FPJW01000001.1"/>
</dbReference>
<dbReference type="PANTHER" id="PTHR38686:SF1">
    <property type="entry name" value="APOLIPOPROTEIN N-ACYLTRANSFERASE"/>
    <property type="match status" value="1"/>
</dbReference>
<keyword evidence="7 9" id="KW-0472">Membrane</keyword>
<dbReference type="SUPFAM" id="SSF56317">
    <property type="entry name" value="Carbon-nitrogen hydrolase"/>
    <property type="match status" value="1"/>
</dbReference>
<dbReference type="Proteomes" id="UP000182350">
    <property type="component" value="Unassembled WGS sequence"/>
</dbReference>
<keyword evidence="8 9" id="KW-0012">Acyltransferase</keyword>
<feature type="transmembrane region" description="Helical" evidence="9">
    <location>
        <begin position="20"/>
        <end position="47"/>
    </location>
</feature>
<sequence length="505" mass="55909">MLPEALHNPRIKHLLALPSGALITLSLAPFNLWPLSLVAPVLLLWLLQDCNARNALLRGWLFGVGVFGSGVSWVYVSIHEHGHAPPLLAGSMTWGFVAGLALLFALHGWLWQRFFRDTQALISWPALWVLMEGLRAWLLTGFPWLLLGNAHLDSPFSGWVPVLGVYGVSGLSALTGLLIFRLLQPSLHTHRLSCIRLSLLTLALLLPAAGVLLQKQQWTQPFGEPLQLGLVQGNIAQQDKWDPRQRRQIIQQYLDLSHQLGDTPDLLLWPETALPLLPEQAEGILQTALSQAGSNAGLITGLASRSESAGRFHNSLITAGAAEGRYHKVKLVPFGEYVPMEDWLRGLIAFFDLPMSSFIPGTEHPAQLTFAGTHIAPLICYEVAYAGFTARQARDSHWLLTVSNDSWFGTSIGPLQHFDIARMRALETARPMARATNNGITALIDHRGQVQDRLPQFEAAVLSGSLQPREGSTPFMLTGPLPLWLACILLLEWQRYGLRRRKKAH</sequence>
<comment type="catalytic activity">
    <reaction evidence="9">
        <text>N-terminal S-1,2-diacyl-sn-glyceryl-L-cysteinyl-[lipoprotein] + a glycerophospholipid = N-acyl-S-1,2-diacyl-sn-glyceryl-L-cysteinyl-[lipoprotein] + a 2-acyl-sn-glycero-3-phospholipid + H(+)</text>
        <dbReference type="Rhea" id="RHEA:48228"/>
        <dbReference type="Rhea" id="RHEA-COMP:14681"/>
        <dbReference type="Rhea" id="RHEA-COMP:14684"/>
        <dbReference type="ChEBI" id="CHEBI:15378"/>
        <dbReference type="ChEBI" id="CHEBI:136912"/>
        <dbReference type="ChEBI" id="CHEBI:140656"/>
        <dbReference type="ChEBI" id="CHEBI:140657"/>
        <dbReference type="ChEBI" id="CHEBI:140660"/>
        <dbReference type="EC" id="2.3.1.269"/>
    </reaction>
</comment>
<evidence type="ECO:0000256" key="7">
    <source>
        <dbReference type="ARBA" id="ARBA00023136"/>
    </source>
</evidence>
<dbReference type="EMBL" id="FPJW01000001">
    <property type="protein sequence ID" value="SFW98649.1"/>
    <property type="molecule type" value="Genomic_DNA"/>
</dbReference>
<evidence type="ECO:0000256" key="4">
    <source>
        <dbReference type="ARBA" id="ARBA00022679"/>
    </source>
</evidence>
<dbReference type="UniPathway" id="UPA00666"/>
<organism evidence="11 12">
    <name type="scientific">Marinospirillum alkaliphilum DSM 21637</name>
    <dbReference type="NCBI Taxonomy" id="1122209"/>
    <lineage>
        <taxon>Bacteria</taxon>
        <taxon>Pseudomonadati</taxon>
        <taxon>Pseudomonadota</taxon>
        <taxon>Gammaproteobacteria</taxon>
        <taxon>Oceanospirillales</taxon>
        <taxon>Oceanospirillaceae</taxon>
        <taxon>Marinospirillum</taxon>
    </lineage>
</organism>
<dbReference type="AlphaFoldDB" id="A0A1K1TDE4"/>
<feature type="transmembrane region" description="Helical" evidence="9">
    <location>
        <begin position="159"/>
        <end position="183"/>
    </location>
</feature>
<dbReference type="GO" id="GO:0042158">
    <property type="term" value="P:lipoprotein biosynthetic process"/>
    <property type="evidence" value="ECO:0007669"/>
    <property type="project" value="UniProtKB-UniRule"/>
</dbReference>
<dbReference type="Gene3D" id="3.60.110.10">
    <property type="entry name" value="Carbon-nitrogen hydrolase"/>
    <property type="match status" value="1"/>
</dbReference>
<dbReference type="InterPro" id="IPR036526">
    <property type="entry name" value="C-N_Hydrolase_sf"/>
</dbReference>
<feature type="transmembrane region" description="Helical" evidence="9">
    <location>
        <begin position="59"/>
        <end position="76"/>
    </location>
</feature>
<dbReference type="NCBIfam" id="TIGR00546">
    <property type="entry name" value="lnt"/>
    <property type="match status" value="1"/>
</dbReference>
<dbReference type="EC" id="2.3.1.269" evidence="9"/>
<keyword evidence="3 9" id="KW-1003">Cell membrane</keyword>
<dbReference type="PANTHER" id="PTHR38686">
    <property type="entry name" value="APOLIPOPROTEIN N-ACYLTRANSFERASE"/>
    <property type="match status" value="1"/>
</dbReference>
<protein>
    <recommendedName>
        <fullName evidence="9">Apolipoprotein N-acyltransferase</fullName>
        <shortName evidence="9">ALP N-acyltransferase</shortName>
        <ecNumber evidence="9">2.3.1.269</ecNumber>
    </recommendedName>
</protein>
<dbReference type="STRING" id="1122209.SAMN02745752_00084"/>
<evidence type="ECO:0000256" key="9">
    <source>
        <dbReference type="HAMAP-Rule" id="MF_01148"/>
    </source>
</evidence>
<evidence type="ECO:0000313" key="11">
    <source>
        <dbReference type="EMBL" id="SFW98649.1"/>
    </source>
</evidence>
<dbReference type="Pfam" id="PF20154">
    <property type="entry name" value="LNT_N"/>
    <property type="match status" value="1"/>
</dbReference>
<dbReference type="InterPro" id="IPR045378">
    <property type="entry name" value="LNT_N"/>
</dbReference>
<keyword evidence="11" id="KW-0449">Lipoprotein</keyword>
<evidence type="ECO:0000313" key="12">
    <source>
        <dbReference type="Proteomes" id="UP000182350"/>
    </source>
</evidence>
<evidence type="ECO:0000259" key="10">
    <source>
        <dbReference type="PROSITE" id="PS50263"/>
    </source>
</evidence>
<accession>A0A1K1TDE4</accession>
<evidence type="ECO:0000256" key="2">
    <source>
        <dbReference type="ARBA" id="ARBA00010065"/>
    </source>
</evidence>
<feature type="transmembrane region" description="Helical" evidence="9">
    <location>
        <begin position="88"/>
        <end position="110"/>
    </location>
</feature>
<keyword evidence="5 9" id="KW-0812">Transmembrane</keyword>
<keyword evidence="4 9" id="KW-0808">Transferase</keyword>
<dbReference type="GO" id="GO:0005886">
    <property type="term" value="C:plasma membrane"/>
    <property type="evidence" value="ECO:0007669"/>
    <property type="project" value="UniProtKB-SubCell"/>
</dbReference>
<feature type="transmembrane region" description="Helical" evidence="9">
    <location>
        <begin position="475"/>
        <end position="493"/>
    </location>
</feature>
<comment type="similarity">
    <text evidence="2 9">Belongs to the CN hydrolase family. Apolipoprotein N-acyltransferase subfamily.</text>
</comment>